<feature type="compositionally biased region" description="Polar residues" evidence="1">
    <location>
        <begin position="424"/>
        <end position="443"/>
    </location>
</feature>
<feature type="compositionally biased region" description="Polar residues" evidence="1">
    <location>
        <begin position="116"/>
        <end position="147"/>
    </location>
</feature>
<dbReference type="AlphaFoldDB" id="A0A2J6S074"/>
<feature type="region of interest" description="Disordered" evidence="1">
    <location>
        <begin position="28"/>
        <end position="54"/>
    </location>
</feature>
<reference evidence="2 3" key="1">
    <citation type="submission" date="2016-04" db="EMBL/GenBank/DDBJ databases">
        <title>A degradative enzymes factory behind the ericoid mycorrhizal symbiosis.</title>
        <authorList>
            <consortium name="DOE Joint Genome Institute"/>
            <person name="Martino E."/>
            <person name="Morin E."/>
            <person name="Grelet G."/>
            <person name="Kuo A."/>
            <person name="Kohler A."/>
            <person name="Daghino S."/>
            <person name="Barry K."/>
            <person name="Choi C."/>
            <person name="Cichocki N."/>
            <person name="Clum A."/>
            <person name="Copeland A."/>
            <person name="Hainaut M."/>
            <person name="Haridas S."/>
            <person name="Labutti K."/>
            <person name="Lindquist E."/>
            <person name="Lipzen A."/>
            <person name="Khouja H.-R."/>
            <person name="Murat C."/>
            <person name="Ohm R."/>
            <person name="Olson A."/>
            <person name="Spatafora J."/>
            <person name="Veneault-Fourrey C."/>
            <person name="Henrissat B."/>
            <person name="Grigoriev I."/>
            <person name="Martin F."/>
            <person name="Perotto S."/>
        </authorList>
    </citation>
    <scope>NUCLEOTIDE SEQUENCE [LARGE SCALE GENOMIC DNA]</scope>
    <source>
        <strain evidence="2 3">F</strain>
    </source>
</reference>
<feature type="region of interest" description="Disordered" evidence="1">
    <location>
        <begin position="399"/>
        <end position="443"/>
    </location>
</feature>
<gene>
    <name evidence="2" type="ORF">L207DRAFT_525528</name>
</gene>
<proteinExistence type="predicted"/>
<protein>
    <submittedName>
        <fullName evidence="2">Uncharacterized protein</fullName>
    </submittedName>
</protein>
<feature type="compositionally biased region" description="Basic residues" evidence="1">
    <location>
        <begin position="37"/>
        <end position="46"/>
    </location>
</feature>
<name>A0A2J6S074_HYAVF</name>
<feature type="region of interest" description="Disordered" evidence="1">
    <location>
        <begin position="194"/>
        <end position="267"/>
    </location>
</feature>
<keyword evidence="3" id="KW-1185">Reference proteome</keyword>
<dbReference type="EMBL" id="KZ613941">
    <property type="protein sequence ID" value="PMD44170.1"/>
    <property type="molecule type" value="Genomic_DNA"/>
</dbReference>
<organism evidence="2 3">
    <name type="scientific">Hyaloscypha variabilis (strain UAMH 11265 / GT02V1 / F)</name>
    <name type="common">Meliniomyces variabilis</name>
    <dbReference type="NCBI Taxonomy" id="1149755"/>
    <lineage>
        <taxon>Eukaryota</taxon>
        <taxon>Fungi</taxon>
        <taxon>Dikarya</taxon>
        <taxon>Ascomycota</taxon>
        <taxon>Pezizomycotina</taxon>
        <taxon>Leotiomycetes</taxon>
        <taxon>Helotiales</taxon>
        <taxon>Hyaloscyphaceae</taxon>
        <taxon>Hyaloscypha</taxon>
        <taxon>Hyaloscypha variabilis</taxon>
    </lineage>
</organism>
<accession>A0A2J6S074</accession>
<evidence type="ECO:0000313" key="3">
    <source>
        <dbReference type="Proteomes" id="UP000235786"/>
    </source>
</evidence>
<feature type="region of interest" description="Disordered" evidence="1">
    <location>
        <begin position="85"/>
        <end position="165"/>
    </location>
</feature>
<dbReference type="Proteomes" id="UP000235786">
    <property type="component" value="Unassembled WGS sequence"/>
</dbReference>
<evidence type="ECO:0000256" key="1">
    <source>
        <dbReference type="SAM" id="MobiDB-lite"/>
    </source>
</evidence>
<evidence type="ECO:0000313" key="2">
    <source>
        <dbReference type="EMBL" id="PMD44170.1"/>
    </source>
</evidence>
<sequence>MGCSPNVNFGRERIAGCGCEYFIVGEGGRPGSERRGSRGGKRRKALSRASSEVQNTPPAFLSHWLFVNQHCWSCPGAPSALGSLDLQGSRAARSEQTGTQNRTEKTRTGTAHGHNRPQTRSSSPGSLQLPTTVQYSNRTGKARQASSKPRHPGSSLFGATTGGRPAGKIIGGVGVGGVGLLVLVELVVLASPGPAPSPCSPENHPGKPLGPWPLRESQQHSARAASRDQTAARVRSAPEREEEEQEEEERRIGRDPESQKSSPSSPFSPALALFLPLPSLPSSPPPPAQCNNSKLLSPTASLPPPALALSPALALPPARPAIHTPASHWFRSVIQFLNLLPALLHPTSSLSRSRPVSRSIPISPFFFPPTSRLFFGRRCRLQEKGGSSSPTLQTQLLLAEYPHRPPSRPHPSEAPTIVHEPNDFQRNFASSNQSTDQIFSKRQ</sequence>
<feature type="compositionally biased region" description="Basic and acidic residues" evidence="1">
    <location>
        <begin position="248"/>
        <end position="258"/>
    </location>
</feature>